<feature type="non-terminal residue" evidence="2">
    <location>
        <position position="123"/>
    </location>
</feature>
<reference evidence="2" key="1">
    <citation type="submission" date="2018-05" db="EMBL/GenBank/DDBJ databases">
        <authorList>
            <person name="Lanie J.A."/>
            <person name="Ng W.-L."/>
            <person name="Kazmierczak K.M."/>
            <person name="Andrzejewski T.M."/>
            <person name="Davidsen T.M."/>
            <person name="Wayne K.J."/>
            <person name="Tettelin H."/>
            <person name="Glass J.I."/>
            <person name="Rusch D."/>
            <person name="Podicherti R."/>
            <person name="Tsui H.-C.T."/>
            <person name="Winkler M.E."/>
        </authorList>
    </citation>
    <scope>NUCLEOTIDE SEQUENCE</scope>
</reference>
<protein>
    <submittedName>
        <fullName evidence="2">Uncharacterized protein</fullName>
    </submittedName>
</protein>
<dbReference type="EMBL" id="UINC01073478">
    <property type="protein sequence ID" value="SVC09902.1"/>
    <property type="molecule type" value="Genomic_DNA"/>
</dbReference>
<feature type="transmembrane region" description="Helical" evidence="1">
    <location>
        <begin position="45"/>
        <end position="67"/>
    </location>
</feature>
<dbReference type="AlphaFoldDB" id="A0A382JEW5"/>
<keyword evidence="1" id="KW-0472">Membrane</keyword>
<keyword evidence="1" id="KW-1133">Transmembrane helix</keyword>
<proteinExistence type="predicted"/>
<feature type="transmembrane region" description="Helical" evidence="1">
    <location>
        <begin position="21"/>
        <end position="39"/>
    </location>
</feature>
<feature type="transmembrane region" description="Helical" evidence="1">
    <location>
        <begin position="79"/>
        <end position="101"/>
    </location>
</feature>
<evidence type="ECO:0000313" key="2">
    <source>
        <dbReference type="EMBL" id="SVC09902.1"/>
    </source>
</evidence>
<organism evidence="2">
    <name type="scientific">marine metagenome</name>
    <dbReference type="NCBI Taxonomy" id="408172"/>
    <lineage>
        <taxon>unclassified sequences</taxon>
        <taxon>metagenomes</taxon>
        <taxon>ecological metagenomes</taxon>
    </lineage>
</organism>
<name>A0A382JEW5_9ZZZZ</name>
<accession>A0A382JEW5</accession>
<evidence type="ECO:0000256" key="1">
    <source>
        <dbReference type="SAM" id="Phobius"/>
    </source>
</evidence>
<keyword evidence="1" id="KW-0812">Transmembrane</keyword>
<gene>
    <name evidence="2" type="ORF">METZ01_LOCUS262756</name>
</gene>
<sequence>MGSPEPPTGPQDSPIRKVHPLAIASLLLGLTPVIGVYNLPIVSGLFPYDVLRAVVLVAAILCGIVALHRIRNDPSYFGTAYAVGGISVACVIASLVILFWLTDPFAWIEQQDCGYDNQSGEVV</sequence>